<dbReference type="InterPro" id="IPR005183">
    <property type="entry name" value="DUF305_CopM-like"/>
</dbReference>
<proteinExistence type="predicted"/>
<sequence length="202" mass="21248">MRCIIFRLLAVLSAMAATSFLAACSGSTPDEKPQSTSETPVITGKPAGSNAGDAAFAVNMIANHDQAMQVSELVGDRSTNSDLVELAADITSTRTMETEMMKALLVQWNADSGTYSVPDHPATPARGTIDELTVTRLQGLSGQDFDVLWLQSMVAHGQGAIQIANAEIADGANVDAVGLAKKIVGKQQAEVDRMQQMLANVA</sequence>
<feature type="domain" description="DUF305" evidence="3">
    <location>
        <begin position="53"/>
        <end position="198"/>
    </location>
</feature>
<feature type="region of interest" description="Disordered" evidence="1">
    <location>
        <begin position="25"/>
        <end position="46"/>
    </location>
</feature>
<gene>
    <name evidence="4" type="ORF">MALV_22210</name>
</gene>
<feature type="chain" id="PRO_5026824379" description="DUF305 domain-containing protein" evidence="2">
    <location>
        <begin position="23"/>
        <end position="202"/>
    </location>
</feature>
<dbReference type="AlphaFoldDB" id="A0A6N4UPW4"/>
<dbReference type="PANTHER" id="PTHR36933:SF1">
    <property type="entry name" value="SLL0788 PROTEIN"/>
    <property type="match status" value="1"/>
</dbReference>
<evidence type="ECO:0000256" key="1">
    <source>
        <dbReference type="SAM" id="MobiDB-lite"/>
    </source>
</evidence>
<keyword evidence="2" id="KW-0732">Signal</keyword>
<dbReference type="PANTHER" id="PTHR36933">
    <property type="entry name" value="SLL0788 PROTEIN"/>
    <property type="match status" value="1"/>
</dbReference>
<dbReference type="KEGG" id="malv:MALV_22210"/>
<accession>A0A6N4UPW4</accession>
<evidence type="ECO:0000313" key="5">
    <source>
        <dbReference type="Proteomes" id="UP000466906"/>
    </source>
</evidence>
<protein>
    <recommendedName>
        <fullName evidence="3">DUF305 domain-containing protein</fullName>
    </recommendedName>
</protein>
<dbReference type="InterPro" id="IPR012347">
    <property type="entry name" value="Ferritin-like"/>
</dbReference>
<keyword evidence="5" id="KW-1185">Reference proteome</keyword>
<feature type="signal peptide" evidence="2">
    <location>
        <begin position="1"/>
        <end position="22"/>
    </location>
</feature>
<dbReference type="Proteomes" id="UP000466906">
    <property type="component" value="Chromosome"/>
</dbReference>
<dbReference type="EMBL" id="AP022565">
    <property type="protein sequence ID" value="BBX27096.1"/>
    <property type="molecule type" value="Genomic_DNA"/>
</dbReference>
<reference evidence="4 5" key="1">
    <citation type="journal article" date="2019" name="Emerg. Microbes Infect.">
        <title>Comprehensive subspecies identification of 175 nontuberculous mycobacteria species based on 7547 genomic profiles.</title>
        <authorList>
            <person name="Matsumoto Y."/>
            <person name="Kinjo T."/>
            <person name="Motooka D."/>
            <person name="Nabeya D."/>
            <person name="Jung N."/>
            <person name="Uechi K."/>
            <person name="Horii T."/>
            <person name="Iida T."/>
            <person name="Fujita J."/>
            <person name="Nakamura S."/>
        </authorList>
    </citation>
    <scope>NUCLEOTIDE SEQUENCE [LARGE SCALE GENOMIC DNA]</scope>
    <source>
        <strain evidence="4 5">JCM 12272</strain>
    </source>
</reference>
<evidence type="ECO:0000313" key="4">
    <source>
        <dbReference type="EMBL" id="BBX27096.1"/>
    </source>
</evidence>
<evidence type="ECO:0000259" key="3">
    <source>
        <dbReference type="Pfam" id="PF03713"/>
    </source>
</evidence>
<dbReference type="PROSITE" id="PS51257">
    <property type="entry name" value="PROKAR_LIPOPROTEIN"/>
    <property type="match status" value="1"/>
</dbReference>
<name>A0A6N4UPW4_9MYCO</name>
<dbReference type="Gene3D" id="1.20.1260.10">
    <property type="match status" value="1"/>
</dbReference>
<evidence type="ECO:0000256" key="2">
    <source>
        <dbReference type="SAM" id="SignalP"/>
    </source>
</evidence>
<organism evidence="4 5">
    <name type="scientific">Mycolicibacterium alvei</name>
    <dbReference type="NCBI Taxonomy" id="67081"/>
    <lineage>
        <taxon>Bacteria</taxon>
        <taxon>Bacillati</taxon>
        <taxon>Actinomycetota</taxon>
        <taxon>Actinomycetes</taxon>
        <taxon>Mycobacteriales</taxon>
        <taxon>Mycobacteriaceae</taxon>
        <taxon>Mycolicibacterium</taxon>
    </lineage>
</organism>
<dbReference type="Pfam" id="PF03713">
    <property type="entry name" value="DUF305"/>
    <property type="match status" value="1"/>
</dbReference>